<reference evidence="2 3" key="1">
    <citation type="submission" date="2016-10" db="EMBL/GenBank/DDBJ databases">
        <authorList>
            <person name="de Groot N.N."/>
        </authorList>
    </citation>
    <scope>NUCLEOTIDE SEQUENCE [LARGE SCALE GENOMIC DNA]</scope>
    <source>
        <strain evidence="2 3">MP1X4</strain>
    </source>
</reference>
<evidence type="ECO:0000313" key="3">
    <source>
        <dbReference type="Proteomes" id="UP000199679"/>
    </source>
</evidence>
<protein>
    <submittedName>
        <fullName evidence="2">Uncharacterized protein</fullName>
    </submittedName>
</protein>
<keyword evidence="1" id="KW-0732">Signal</keyword>
<dbReference type="RefSeq" id="WP_091374956.1">
    <property type="nucleotide sequence ID" value="NZ_LT629740.1"/>
</dbReference>
<organism evidence="2 3">
    <name type="scientific">Mucilaginibacter mallensis</name>
    <dbReference type="NCBI Taxonomy" id="652787"/>
    <lineage>
        <taxon>Bacteria</taxon>
        <taxon>Pseudomonadati</taxon>
        <taxon>Bacteroidota</taxon>
        <taxon>Sphingobacteriia</taxon>
        <taxon>Sphingobacteriales</taxon>
        <taxon>Sphingobacteriaceae</taxon>
        <taxon>Mucilaginibacter</taxon>
    </lineage>
</organism>
<gene>
    <name evidence="2" type="ORF">SAMN05216490_3203</name>
</gene>
<accession>A0A1H1ZQF8</accession>
<feature type="chain" id="PRO_5009267968" evidence="1">
    <location>
        <begin position="26"/>
        <end position="76"/>
    </location>
</feature>
<keyword evidence="3" id="KW-1185">Reference proteome</keyword>
<dbReference type="AlphaFoldDB" id="A0A1H1ZQF8"/>
<evidence type="ECO:0000313" key="2">
    <source>
        <dbReference type="EMBL" id="SDT35807.1"/>
    </source>
</evidence>
<feature type="signal peptide" evidence="1">
    <location>
        <begin position="1"/>
        <end position="25"/>
    </location>
</feature>
<dbReference type="STRING" id="652787.SAMN05216490_3203"/>
<proteinExistence type="predicted"/>
<dbReference type="Proteomes" id="UP000199679">
    <property type="component" value="Chromosome I"/>
</dbReference>
<name>A0A1H1ZQF8_MUCMA</name>
<dbReference type="EMBL" id="LT629740">
    <property type="protein sequence ID" value="SDT35807.1"/>
    <property type="molecule type" value="Genomic_DNA"/>
</dbReference>
<evidence type="ECO:0000256" key="1">
    <source>
        <dbReference type="SAM" id="SignalP"/>
    </source>
</evidence>
<sequence length="76" mass="8442">MIQRARFVKTAVVSLMLVFPYLASGQLPVTTKVTDETNPIYFSGPPNPTFFNIINIRRVQLAPNASTTSIVALFKK</sequence>